<evidence type="ECO:0000256" key="2">
    <source>
        <dbReference type="ARBA" id="ARBA00022649"/>
    </source>
</evidence>
<keyword evidence="9" id="KW-1185">Reference proteome</keyword>
<accession>A0A140L400</accession>
<protein>
    <recommendedName>
        <fullName evidence="10">YcfA-like protein</fullName>
    </recommendedName>
</protein>
<sequence>MGSKYPVLTPEEIIKLLEKFGFEKVSQKGSHVKYKKIGNPSRIVIIPMHKEIAKGTFKSILEQASIKLDDFLAQL</sequence>
<dbReference type="SUPFAM" id="SSF54786">
    <property type="entry name" value="YcfA/nrd intein domain"/>
    <property type="match status" value="1"/>
</dbReference>
<comment type="caution">
    <text evidence="8">The sequence shown here is derived from an EMBL/GenBank/DDBJ whole genome shotgun (WGS) entry which is preliminary data.</text>
</comment>
<evidence type="ECO:0000256" key="4">
    <source>
        <dbReference type="ARBA" id="ARBA00022759"/>
    </source>
</evidence>
<dbReference type="GO" id="GO:0003729">
    <property type="term" value="F:mRNA binding"/>
    <property type="evidence" value="ECO:0007669"/>
    <property type="project" value="InterPro"/>
</dbReference>
<dbReference type="PANTHER" id="PTHR34873:SF3">
    <property type="entry name" value="ADDICTION MODULE TOXIN, HICA FAMILY"/>
    <property type="match status" value="1"/>
</dbReference>
<gene>
    <name evidence="8" type="ORF">AN619_18400</name>
</gene>
<name>A0A140L400_9FIRM</name>
<evidence type="ECO:0000256" key="5">
    <source>
        <dbReference type="ARBA" id="ARBA00022801"/>
    </source>
</evidence>
<dbReference type="InterPro" id="IPR038570">
    <property type="entry name" value="HicA_sf"/>
</dbReference>
<dbReference type="Gene3D" id="3.30.920.30">
    <property type="entry name" value="Hypothetical protein"/>
    <property type="match status" value="1"/>
</dbReference>
<dbReference type="Proteomes" id="UP000070456">
    <property type="component" value="Unassembled WGS sequence"/>
</dbReference>
<evidence type="ECO:0000313" key="9">
    <source>
        <dbReference type="Proteomes" id="UP000070456"/>
    </source>
</evidence>
<keyword evidence="3" id="KW-0540">Nuclease</keyword>
<dbReference type="RefSeq" id="WP_068556404.1">
    <property type="nucleotide sequence ID" value="NZ_LOEE01000036.1"/>
</dbReference>
<keyword evidence="5" id="KW-0378">Hydrolase</keyword>
<evidence type="ECO:0000313" key="8">
    <source>
        <dbReference type="EMBL" id="KXG75275.1"/>
    </source>
</evidence>
<dbReference type="Pfam" id="PF07927">
    <property type="entry name" value="HicA_toxin"/>
    <property type="match status" value="1"/>
</dbReference>
<dbReference type="OrthoDB" id="286048at2"/>
<keyword evidence="4" id="KW-0255">Endonuclease</keyword>
<keyword evidence="2" id="KW-1277">Toxin-antitoxin system</keyword>
<organism evidence="8 9">
    <name type="scientific">Thermotalea metallivorans</name>
    <dbReference type="NCBI Taxonomy" id="520762"/>
    <lineage>
        <taxon>Bacteria</taxon>
        <taxon>Bacillati</taxon>
        <taxon>Bacillota</taxon>
        <taxon>Clostridia</taxon>
        <taxon>Peptostreptococcales</taxon>
        <taxon>Thermotaleaceae</taxon>
        <taxon>Thermotalea</taxon>
    </lineage>
</organism>
<dbReference type="PANTHER" id="PTHR34873">
    <property type="entry name" value="SSR1766 PROTEIN"/>
    <property type="match status" value="1"/>
</dbReference>
<keyword evidence="7" id="KW-0346">Stress response</keyword>
<evidence type="ECO:0000256" key="6">
    <source>
        <dbReference type="ARBA" id="ARBA00022884"/>
    </source>
</evidence>
<dbReference type="GO" id="GO:0016787">
    <property type="term" value="F:hydrolase activity"/>
    <property type="evidence" value="ECO:0007669"/>
    <property type="project" value="UniProtKB-KW"/>
</dbReference>
<evidence type="ECO:0000256" key="3">
    <source>
        <dbReference type="ARBA" id="ARBA00022722"/>
    </source>
</evidence>
<reference evidence="8 9" key="1">
    <citation type="submission" date="2015-12" db="EMBL/GenBank/DDBJ databases">
        <title>Draft genome sequence of the thermoanaerobe Thermotalea metallivorans, an isolate from the runoff channel of the Great Artesian Basin, Australia.</title>
        <authorList>
            <person name="Patel B.K."/>
        </authorList>
    </citation>
    <scope>NUCLEOTIDE SEQUENCE [LARGE SCALE GENOMIC DNA]</scope>
    <source>
        <strain evidence="8 9">B2-1</strain>
    </source>
</reference>
<dbReference type="STRING" id="520762.AN619_18400"/>
<proteinExistence type="inferred from homology"/>
<comment type="similarity">
    <text evidence="1">Belongs to the HicA mRNA interferase family.</text>
</comment>
<dbReference type="InterPro" id="IPR012933">
    <property type="entry name" value="HicA_mRNA_interferase"/>
</dbReference>
<dbReference type="EMBL" id="LOEE01000036">
    <property type="protein sequence ID" value="KXG75275.1"/>
    <property type="molecule type" value="Genomic_DNA"/>
</dbReference>
<evidence type="ECO:0008006" key="10">
    <source>
        <dbReference type="Google" id="ProtNLM"/>
    </source>
</evidence>
<keyword evidence="6" id="KW-0694">RNA-binding</keyword>
<evidence type="ECO:0000256" key="1">
    <source>
        <dbReference type="ARBA" id="ARBA00006620"/>
    </source>
</evidence>
<evidence type="ECO:0000256" key="7">
    <source>
        <dbReference type="ARBA" id="ARBA00023016"/>
    </source>
</evidence>
<dbReference type="AlphaFoldDB" id="A0A140L400"/>
<dbReference type="GO" id="GO:0004519">
    <property type="term" value="F:endonuclease activity"/>
    <property type="evidence" value="ECO:0007669"/>
    <property type="project" value="UniProtKB-KW"/>
</dbReference>